<organism evidence="2 3">
    <name type="scientific">Phaeosphaeria nodorum (strain SN15 / ATCC MYA-4574 / FGSC 10173)</name>
    <name type="common">Glume blotch fungus</name>
    <name type="synonym">Parastagonospora nodorum</name>
    <dbReference type="NCBI Taxonomy" id="321614"/>
    <lineage>
        <taxon>Eukaryota</taxon>
        <taxon>Fungi</taxon>
        <taxon>Dikarya</taxon>
        <taxon>Ascomycota</taxon>
        <taxon>Pezizomycotina</taxon>
        <taxon>Dothideomycetes</taxon>
        <taxon>Pleosporomycetidae</taxon>
        <taxon>Pleosporales</taxon>
        <taxon>Pleosporineae</taxon>
        <taxon>Phaeosphaeriaceae</taxon>
        <taxon>Parastagonospora</taxon>
    </lineage>
</organism>
<dbReference type="PROSITE" id="PS51257">
    <property type="entry name" value="PROKAR_LIPOPROTEIN"/>
    <property type="match status" value="1"/>
</dbReference>
<proteinExistence type="predicted"/>
<dbReference type="Proteomes" id="UP000663193">
    <property type="component" value="Chromosome 2"/>
</dbReference>
<dbReference type="VEuPathDB" id="FungiDB:JI435_023990"/>
<feature type="signal peptide" evidence="1">
    <location>
        <begin position="1"/>
        <end position="26"/>
    </location>
</feature>
<reference evidence="3" key="1">
    <citation type="journal article" date="2021" name="BMC Genomics">
        <title>Chromosome-level genome assembly and manually-curated proteome of model necrotroph Parastagonospora nodorum Sn15 reveals a genome-wide trove of candidate effector homologs, and redundancy of virulence-related functions within an accessory chromosome.</title>
        <authorList>
            <person name="Bertazzoni S."/>
            <person name="Jones D.A.B."/>
            <person name="Phan H.T."/>
            <person name="Tan K.-C."/>
            <person name="Hane J.K."/>
        </authorList>
    </citation>
    <scope>NUCLEOTIDE SEQUENCE [LARGE SCALE GENOMIC DNA]</scope>
    <source>
        <strain evidence="3">SN15 / ATCC MYA-4574 / FGSC 10173)</strain>
    </source>
</reference>
<keyword evidence="3" id="KW-1185">Reference proteome</keyword>
<name>A0A7U2ESL0_PHANO</name>
<gene>
    <name evidence="2" type="ORF">JI435_023990</name>
</gene>
<dbReference type="EMBL" id="CP069024">
    <property type="protein sequence ID" value="QRC92258.1"/>
    <property type="molecule type" value="Genomic_DNA"/>
</dbReference>
<evidence type="ECO:0008006" key="4">
    <source>
        <dbReference type="Google" id="ProtNLM"/>
    </source>
</evidence>
<accession>A0A7U2ESL0</accession>
<evidence type="ECO:0000313" key="3">
    <source>
        <dbReference type="Proteomes" id="UP000663193"/>
    </source>
</evidence>
<dbReference type="AlphaFoldDB" id="A0A7U2ESL0"/>
<feature type="chain" id="PRO_5030842182" description="Secreted protein" evidence="1">
    <location>
        <begin position="27"/>
        <end position="64"/>
    </location>
</feature>
<keyword evidence="1" id="KW-0732">Signal</keyword>
<sequence>MAAKASLVRLSAPFFWGAGCSTSAAAHEMGDCMLPRCERARFIDRWLRPWRACWCYNINARVGF</sequence>
<protein>
    <recommendedName>
        <fullName evidence="4">Secreted protein</fullName>
    </recommendedName>
</protein>
<evidence type="ECO:0000256" key="1">
    <source>
        <dbReference type="SAM" id="SignalP"/>
    </source>
</evidence>
<evidence type="ECO:0000313" key="2">
    <source>
        <dbReference type="EMBL" id="QRC92258.1"/>
    </source>
</evidence>